<dbReference type="InterPro" id="IPR016195">
    <property type="entry name" value="Pol/histidinol_Pase-like"/>
</dbReference>
<evidence type="ECO:0000313" key="4">
    <source>
        <dbReference type="Proteomes" id="UP000782843"/>
    </source>
</evidence>
<reference evidence="3" key="1">
    <citation type="submission" date="2020-04" db="EMBL/GenBank/DDBJ databases">
        <authorList>
            <person name="Zhang T."/>
        </authorList>
    </citation>
    <scope>NUCLEOTIDE SEQUENCE</scope>
    <source>
        <strain evidence="3">HKST-UBA10</strain>
    </source>
</reference>
<sequence>RGHLEGFYYRPRVDLELLEKYHEGIICTSACANGPVGAHIQRKETTKAKKWLQDLKNIFGDDFYLELQRYGPKGTDEIDKDWFIGKTQDEIRFAKMQSKINKSLIKFAKEYTIPLIATTDAHYLNEDDQDIQEVLFAIKDGKTLYDENRRRGYPQTYIKSTEEMQELFSDLPEVLENTVKLAEKVEEYKITFSRIEPQYQKLPPDKTAKDYLYELAFEGAKLRYGEITEELKERLEFELKIIHDKGYDHYFLVVWDYIKFAIDNDI</sequence>
<dbReference type="InterPro" id="IPR004013">
    <property type="entry name" value="PHP_dom"/>
</dbReference>
<feature type="domain" description="Bacterial DNA polymerase III alpha subunit NTPase" evidence="2">
    <location>
        <begin position="211"/>
        <end position="266"/>
    </location>
</feature>
<proteinExistence type="predicted"/>
<evidence type="ECO:0000259" key="1">
    <source>
        <dbReference type="Pfam" id="PF02811"/>
    </source>
</evidence>
<dbReference type="GO" id="GO:0008408">
    <property type="term" value="F:3'-5' exonuclease activity"/>
    <property type="evidence" value="ECO:0007669"/>
    <property type="project" value="InterPro"/>
</dbReference>
<dbReference type="Pfam" id="PF02811">
    <property type="entry name" value="PHP"/>
    <property type="match status" value="1"/>
</dbReference>
<feature type="domain" description="PHP" evidence="1">
    <location>
        <begin position="2"/>
        <end position="69"/>
    </location>
</feature>
<dbReference type="EMBL" id="JAGQLG010000183">
    <property type="protein sequence ID" value="MCA9382617.1"/>
    <property type="molecule type" value="Genomic_DNA"/>
</dbReference>
<comment type="caution">
    <text evidence="3">The sequence shown here is derived from an EMBL/GenBank/DDBJ whole genome shotgun (WGS) entry which is preliminary data.</text>
</comment>
<dbReference type="InterPro" id="IPR011708">
    <property type="entry name" value="DNA_pol3_alpha_NTPase_dom"/>
</dbReference>
<dbReference type="Proteomes" id="UP000782843">
    <property type="component" value="Unassembled WGS sequence"/>
</dbReference>
<dbReference type="InterPro" id="IPR004805">
    <property type="entry name" value="DnaE2/DnaE/PolC"/>
</dbReference>
<evidence type="ECO:0000313" key="3">
    <source>
        <dbReference type="EMBL" id="MCA9382617.1"/>
    </source>
</evidence>
<accession>A0A955RID4</accession>
<dbReference type="Gene3D" id="3.20.20.140">
    <property type="entry name" value="Metal-dependent hydrolases"/>
    <property type="match status" value="1"/>
</dbReference>
<reference evidence="3" key="2">
    <citation type="journal article" date="2021" name="Microbiome">
        <title>Successional dynamics and alternative stable states in a saline activated sludge microbial community over 9 years.</title>
        <authorList>
            <person name="Wang Y."/>
            <person name="Ye J."/>
            <person name="Ju F."/>
            <person name="Liu L."/>
            <person name="Boyd J.A."/>
            <person name="Deng Y."/>
            <person name="Parks D.H."/>
            <person name="Jiang X."/>
            <person name="Yin X."/>
            <person name="Woodcroft B.J."/>
            <person name="Tyson G.W."/>
            <person name="Hugenholtz P."/>
            <person name="Polz M.F."/>
            <person name="Zhang T."/>
        </authorList>
    </citation>
    <scope>NUCLEOTIDE SEQUENCE</scope>
    <source>
        <strain evidence="3">HKST-UBA10</strain>
    </source>
</reference>
<evidence type="ECO:0000259" key="2">
    <source>
        <dbReference type="Pfam" id="PF07733"/>
    </source>
</evidence>
<feature type="non-terminal residue" evidence="3">
    <location>
        <position position="1"/>
    </location>
</feature>
<dbReference type="PANTHER" id="PTHR32294:SF0">
    <property type="entry name" value="DNA POLYMERASE III SUBUNIT ALPHA"/>
    <property type="match status" value="1"/>
</dbReference>
<organism evidence="3 4">
    <name type="scientific">Candidatus Dojkabacteria bacterium</name>
    <dbReference type="NCBI Taxonomy" id="2099670"/>
    <lineage>
        <taxon>Bacteria</taxon>
        <taxon>Candidatus Dojkabacteria</taxon>
    </lineage>
</organism>
<dbReference type="SUPFAM" id="SSF89550">
    <property type="entry name" value="PHP domain-like"/>
    <property type="match status" value="1"/>
</dbReference>
<gene>
    <name evidence="3" type="ORF">KC660_04410</name>
</gene>
<feature type="non-terminal residue" evidence="3">
    <location>
        <position position="266"/>
    </location>
</feature>
<dbReference type="AlphaFoldDB" id="A0A955RID4"/>
<dbReference type="PANTHER" id="PTHR32294">
    <property type="entry name" value="DNA POLYMERASE III SUBUNIT ALPHA"/>
    <property type="match status" value="1"/>
</dbReference>
<dbReference type="Pfam" id="PF07733">
    <property type="entry name" value="DNA_pol3_alpha"/>
    <property type="match status" value="1"/>
</dbReference>
<name>A0A955RID4_9BACT</name>
<protein>
    <submittedName>
        <fullName evidence="3">PHP domain-containing protein</fullName>
    </submittedName>
</protein>
<dbReference type="GO" id="GO:0006260">
    <property type="term" value="P:DNA replication"/>
    <property type="evidence" value="ECO:0007669"/>
    <property type="project" value="InterPro"/>
</dbReference>